<proteinExistence type="predicted"/>
<evidence type="ECO:0000313" key="1">
    <source>
        <dbReference type="EMBL" id="KZP31709.1"/>
    </source>
</evidence>
<keyword evidence="2" id="KW-1185">Reference proteome</keyword>
<name>A0A166UI26_9AGAM</name>
<dbReference type="GO" id="GO:1990304">
    <property type="term" value="C:MUB1-RAD6-UBR2 ubiquitin ligase complex"/>
    <property type="evidence" value="ECO:0007669"/>
    <property type="project" value="TreeGrafter"/>
</dbReference>
<dbReference type="Proteomes" id="UP000076532">
    <property type="component" value="Unassembled WGS sequence"/>
</dbReference>
<protein>
    <submittedName>
        <fullName evidence="1">Uncharacterized protein</fullName>
    </submittedName>
</protein>
<feature type="non-terminal residue" evidence="1">
    <location>
        <position position="80"/>
    </location>
</feature>
<dbReference type="EMBL" id="KV417488">
    <property type="protein sequence ID" value="KZP31709.1"/>
    <property type="molecule type" value="Genomic_DNA"/>
</dbReference>
<feature type="non-terminal residue" evidence="1">
    <location>
        <position position="1"/>
    </location>
</feature>
<sequence length="80" mass="8887">ALDTTSSLPLFNSLTHLTCFTSIFPRIREIMTHDGGLERLHSGAVLNQASFDTRAAYRFSLAFQCVVNIGVRGSEDIRSR</sequence>
<evidence type="ECO:0000313" key="2">
    <source>
        <dbReference type="Proteomes" id="UP000076532"/>
    </source>
</evidence>
<dbReference type="PANTHER" id="PTHR47442:SF1">
    <property type="entry name" value="MYND-TYPE ZINC FINGER PROTEIN MUB1"/>
    <property type="match status" value="1"/>
</dbReference>
<dbReference type="GO" id="GO:0006511">
    <property type="term" value="P:ubiquitin-dependent protein catabolic process"/>
    <property type="evidence" value="ECO:0007669"/>
    <property type="project" value="TreeGrafter"/>
</dbReference>
<dbReference type="AlphaFoldDB" id="A0A166UI26"/>
<organism evidence="1 2">
    <name type="scientific">Athelia psychrophila</name>
    <dbReference type="NCBI Taxonomy" id="1759441"/>
    <lineage>
        <taxon>Eukaryota</taxon>
        <taxon>Fungi</taxon>
        <taxon>Dikarya</taxon>
        <taxon>Basidiomycota</taxon>
        <taxon>Agaricomycotina</taxon>
        <taxon>Agaricomycetes</taxon>
        <taxon>Agaricomycetidae</taxon>
        <taxon>Atheliales</taxon>
        <taxon>Atheliaceae</taxon>
        <taxon>Athelia</taxon>
    </lineage>
</organism>
<gene>
    <name evidence="1" type="ORF">FIBSPDRAFT_690995</name>
</gene>
<dbReference type="InterPro" id="IPR051664">
    <property type="entry name" value="MYND-type_zinc_finger"/>
</dbReference>
<reference evidence="1 2" key="1">
    <citation type="journal article" date="2016" name="Mol. Biol. Evol.">
        <title>Comparative Genomics of Early-Diverging Mushroom-Forming Fungi Provides Insights into the Origins of Lignocellulose Decay Capabilities.</title>
        <authorList>
            <person name="Nagy L.G."/>
            <person name="Riley R."/>
            <person name="Tritt A."/>
            <person name="Adam C."/>
            <person name="Daum C."/>
            <person name="Floudas D."/>
            <person name="Sun H."/>
            <person name="Yadav J.S."/>
            <person name="Pangilinan J."/>
            <person name="Larsson K.H."/>
            <person name="Matsuura K."/>
            <person name="Barry K."/>
            <person name="Labutti K."/>
            <person name="Kuo R."/>
            <person name="Ohm R.A."/>
            <person name="Bhattacharya S.S."/>
            <person name="Shirouzu T."/>
            <person name="Yoshinaga Y."/>
            <person name="Martin F.M."/>
            <person name="Grigoriev I.V."/>
            <person name="Hibbett D.S."/>
        </authorList>
    </citation>
    <scope>NUCLEOTIDE SEQUENCE [LARGE SCALE GENOMIC DNA]</scope>
    <source>
        <strain evidence="1 2">CBS 109695</strain>
    </source>
</reference>
<dbReference type="OrthoDB" id="5594178at2759"/>
<accession>A0A166UI26</accession>
<dbReference type="GO" id="GO:0007163">
    <property type="term" value="P:establishment or maintenance of cell polarity"/>
    <property type="evidence" value="ECO:0007669"/>
    <property type="project" value="TreeGrafter"/>
</dbReference>
<dbReference type="PANTHER" id="PTHR47442">
    <property type="entry name" value="MYND-TYPE ZINC FINGER PROTEIN MUB1"/>
    <property type="match status" value="1"/>
</dbReference>